<keyword evidence="2" id="KW-1185">Reference proteome</keyword>
<protein>
    <submittedName>
        <fullName evidence="1">E3 ubiquitin-protein ligase UPL6</fullName>
    </submittedName>
</protein>
<comment type="caution">
    <text evidence="1">The sequence shown here is derived from an EMBL/GenBank/DDBJ whole genome shotgun (WGS) entry which is preliminary data.</text>
</comment>
<gene>
    <name evidence="1" type="ORF">STAS_29164</name>
</gene>
<dbReference type="OrthoDB" id="8068875at2759"/>
<evidence type="ECO:0000313" key="1">
    <source>
        <dbReference type="EMBL" id="GER51758.1"/>
    </source>
</evidence>
<dbReference type="EMBL" id="BKCP01009848">
    <property type="protein sequence ID" value="GER51758.1"/>
    <property type="molecule type" value="Genomic_DNA"/>
</dbReference>
<dbReference type="AlphaFoldDB" id="A0A5A7R2W5"/>
<proteinExistence type="predicted"/>
<accession>A0A5A7R2W5</accession>
<reference evidence="2" key="1">
    <citation type="journal article" date="2019" name="Curr. Biol.">
        <title>Genome Sequence of Striga asiatica Provides Insight into the Evolution of Plant Parasitism.</title>
        <authorList>
            <person name="Yoshida S."/>
            <person name="Kim S."/>
            <person name="Wafula E.K."/>
            <person name="Tanskanen J."/>
            <person name="Kim Y.M."/>
            <person name="Honaas L."/>
            <person name="Yang Z."/>
            <person name="Spallek T."/>
            <person name="Conn C.E."/>
            <person name="Ichihashi Y."/>
            <person name="Cheong K."/>
            <person name="Cui S."/>
            <person name="Der J.P."/>
            <person name="Gundlach H."/>
            <person name="Jiao Y."/>
            <person name="Hori C."/>
            <person name="Ishida J.K."/>
            <person name="Kasahara H."/>
            <person name="Kiba T."/>
            <person name="Kim M.S."/>
            <person name="Koo N."/>
            <person name="Laohavisit A."/>
            <person name="Lee Y.H."/>
            <person name="Lumba S."/>
            <person name="McCourt P."/>
            <person name="Mortimer J.C."/>
            <person name="Mutuku J.M."/>
            <person name="Nomura T."/>
            <person name="Sasaki-Sekimoto Y."/>
            <person name="Seto Y."/>
            <person name="Wang Y."/>
            <person name="Wakatake T."/>
            <person name="Sakakibara H."/>
            <person name="Demura T."/>
            <person name="Yamaguchi S."/>
            <person name="Yoneyama K."/>
            <person name="Manabe R.I."/>
            <person name="Nelson D.C."/>
            <person name="Schulman A.H."/>
            <person name="Timko M.P."/>
            <person name="dePamphilis C.W."/>
            <person name="Choi D."/>
            <person name="Shirasu K."/>
        </authorList>
    </citation>
    <scope>NUCLEOTIDE SEQUENCE [LARGE SCALE GENOMIC DNA]</scope>
    <source>
        <strain evidence="2">cv. UVA1</strain>
    </source>
</reference>
<feature type="non-terminal residue" evidence="1">
    <location>
        <position position="1"/>
    </location>
</feature>
<feature type="non-terminal residue" evidence="1">
    <location>
        <position position="138"/>
    </location>
</feature>
<organism evidence="1 2">
    <name type="scientific">Striga asiatica</name>
    <name type="common">Asiatic witchweed</name>
    <name type="synonym">Buchnera asiatica</name>
    <dbReference type="NCBI Taxonomy" id="4170"/>
    <lineage>
        <taxon>Eukaryota</taxon>
        <taxon>Viridiplantae</taxon>
        <taxon>Streptophyta</taxon>
        <taxon>Embryophyta</taxon>
        <taxon>Tracheophyta</taxon>
        <taxon>Spermatophyta</taxon>
        <taxon>Magnoliopsida</taxon>
        <taxon>eudicotyledons</taxon>
        <taxon>Gunneridae</taxon>
        <taxon>Pentapetalae</taxon>
        <taxon>asterids</taxon>
        <taxon>lamiids</taxon>
        <taxon>Lamiales</taxon>
        <taxon>Orobanchaceae</taxon>
        <taxon>Buchnereae</taxon>
        <taxon>Striga</taxon>
    </lineage>
</organism>
<dbReference type="Proteomes" id="UP000325081">
    <property type="component" value="Unassembled WGS sequence"/>
</dbReference>
<name>A0A5A7R2W5_STRAF</name>
<sequence length="138" mass="16292">NFTKYYSQKCFRGRRKVEVERCKTREKFFLTYGQYCQDVNRQCFGPSSIFLSQLLFFFNPIYVADFSAFVETCRLLLEFSHDSVELLGYFALWQILWLNPNATPNFSNCADGPATIRKYPKEFLQHRFSVVASELMSQ</sequence>
<evidence type="ECO:0000313" key="2">
    <source>
        <dbReference type="Proteomes" id="UP000325081"/>
    </source>
</evidence>